<evidence type="ECO:0000259" key="1">
    <source>
        <dbReference type="Pfam" id="PF01712"/>
    </source>
</evidence>
<dbReference type="Proteomes" id="UP000822688">
    <property type="component" value="Chromosome 10"/>
</dbReference>
<organism evidence="2 3">
    <name type="scientific">Ceratodon purpureus</name>
    <name type="common">Fire moss</name>
    <name type="synonym">Dicranum purpureum</name>
    <dbReference type="NCBI Taxonomy" id="3225"/>
    <lineage>
        <taxon>Eukaryota</taxon>
        <taxon>Viridiplantae</taxon>
        <taxon>Streptophyta</taxon>
        <taxon>Embryophyta</taxon>
        <taxon>Bryophyta</taxon>
        <taxon>Bryophytina</taxon>
        <taxon>Bryopsida</taxon>
        <taxon>Dicranidae</taxon>
        <taxon>Pseudoditrichales</taxon>
        <taxon>Ditrichaceae</taxon>
        <taxon>Ceratodon</taxon>
    </lineage>
</organism>
<comment type="caution">
    <text evidence="2">The sequence shown here is derived from an EMBL/GenBank/DDBJ whole genome shotgun (WGS) entry which is preliminary data.</text>
</comment>
<sequence>MEALARKFPASWFSSLNLMAVPLKRYMETASSKTQLPSGEPQLLSAPVADAQTQVHDEAAFQQPEDEVDTIEQYLEHFPTKKTRAGIIDREGNESENFLLKASKPARISFEGNIGVGKSTILKLLHSHPRLKQVTEILQEPIWEWQNVKGTGLNMLEAFYKNPQRYAYLFQSFVFTTRFLQQNAAASQSKAALLLMERSVLTDRCVFVKTAREQGYFNTLEVAAYDAWYNGVITTLPNVVPDAFVYLRADPNVCYERLKARARSEEAEVSLEYLQSLHSKHEKWFIESAFDDAGNWGGKSQAGHFSSSSKVPAVIRGRPIFVVDCSKTLEFDKPSKEVDRVIEEIVGFLLAPPSESLCKFT</sequence>
<dbReference type="SUPFAM" id="SSF52540">
    <property type="entry name" value="P-loop containing nucleoside triphosphate hydrolases"/>
    <property type="match status" value="1"/>
</dbReference>
<dbReference type="EMBL" id="CM026431">
    <property type="protein sequence ID" value="KAG0558881.1"/>
    <property type="molecule type" value="Genomic_DNA"/>
</dbReference>
<evidence type="ECO:0000313" key="2">
    <source>
        <dbReference type="EMBL" id="KAG0558881.1"/>
    </source>
</evidence>
<dbReference type="AlphaFoldDB" id="A0A8T0GHP9"/>
<dbReference type="InterPro" id="IPR050566">
    <property type="entry name" value="Deoxyribonucleoside_kinase"/>
</dbReference>
<dbReference type="GO" id="GO:0019136">
    <property type="term" value="F:deoxynucleoside kinase activity"/>
    <property type="evidence" value="ECO:0007669"/>
    <property type="project" value="TreeGrafter"/>
</dbReference>
<keyword evidence="3" id="KW-1185">Reference proteome</keyword>
<dbReference type="Gene3D" id="3.40.50.300">
    <property type="entry name" value="P-loop containing nucleotide triphosphate hydrolases"/>
    <property type="match status" value="1"/>
</dbReference>
<feature type="domain" description="Deoxynucleoside kinase" evidence="1">
    <location>
        <begin position="108"/>
        <end position="345"/>
    </location>
</feature>
<dbReference type="CDD" id="cd01673">
    <property type="entry name" value="dNK"/>
    <property type="match status" value="1"/>
</dbReference>
<name>A0A8T0GHP9_CERPU</name>
<protein>
    <recommendedName>
        <fullName evidence="1">Deoxynucleoside kinase domain-containing protein</fullName>
    </recommendedName>
</protein>
<dbReference type="PANTHER" id="PTHR10513">
    <property type="entry name" value="DEOXYNUCLEOSIDE KINASE"/>
    <property type="match status" value="1"/>
</dbReference>
<evidence type="ECO:0000313" key="3">
    <source>
        <dbReference type="Proteomes" id="UP000822688"/>
    </source>
</evidence>
<accession>A0A8T0GHP9</accession>
<dbReference type="Pfam" id="PF01712">
    <property type="entry name" value="dNK"/>
    <property type="match status" value="1"/>
</dbReference>
<gene>
    <name evidence="2" type="ORF">KC19_10G061600</name>
</gene>
<dbReference type="PANTHER" id="PTHR10513:SF47">
    <property type="entry name" value="DEOXYNUCLEOSIDE KINASE DOMAIN-CONTAINING PROTEIN"/>
    <property type="match status" value="1"/>
</dbReference>
<dbReference type="GO" id="GO:0005737">
    <property type="term" value="C:cytoplasm"/>
    <property type="evidence" value="ECO:0007669"/>
    <property type="project" value="TreeGrafter"/>
</dbReference>
<reference evidence="2" key="1">
    <citation type="submission" date="2020-06" db="EMBL/GenBank/DDBJ databases">
        <title>WGS assembly of Ceratodon purpureus strain R40.</title>
        <authorList>
            <person name="Carey S.B."/>
            <person name="Jenkins J."/>
            <person name="Shu S."/>
            <person name="Lovell J.T."/>
            <person name="Sreedasyam A."/>
            <person name="Maumus F."/>
            <person name="Tiley G.P."/>
            <person name="Fernandez-Pozo N."/>
            <person name="Barry K."/>
            <person name="Chen C."/>
            <person name="Wang M."/>
            <person name="Lipzen A."/>
            <person name="Daum C."/>
            <person name="Saski C.A."/>
            <person name="Payton A.C."/>
            <person name="Mcbreen J.C."/>
            <person name="Conrad R.E."/>
            <person name="Kollar L.M."/>
            <person name="Olsson S."/>
            <person name="Huttunen S."/>
            <person name="Landis J.B."/>
            <person name="Wickett N.J."/>
            <person name="Johnson M.G."/>
            <person name="Rensing S.A."/>
            <person name="Grimwood J."/>
            <person name="Schmutz J."/>
            <person name="Mcdaniel S.F."/>
        </authorList>
    </citation>
    <scope>NUCLEOTIDE SEQUENCE</scope>
    <source>
        <strain evidence="2">R40</strain>
    </source>
</reference>
<proteinExistence type="predicted"/>
<dbReference type="InterPro" id="IPR027417">
    <property type="entry name" value="P-loop_NTPase"/>
</dbReference>
<dbReference type="InterPro" id="IPR031314">
    <property type="entry name" value="DNK_dom"/>
</dbReference>